<reference evidence="1" key="1">
    <citation type="submission" date="2023-04" db="EMBL/GenBank/DDBJ databases">
        <title>Draft Genome sequencing of Naganishia species isolated from polar environments using Oxford Nanopore Technology.</title>
        <authorList>
            <person name="Leo P."/>
            <person name="Venkateswaran K."/>
        </authorList>
    </citation>
    <scope>NUCLEOTIDE SEQUENCE</scope>
    <source>
        <strain evidence="1">MNA-CCFEE 5425</strain>
    </source>
</reference>
<protein>
    <submittedName>
        <fullName evidence="1">Uncharacterized protein</fullName>
    </submittedName>
</protein>
<accession>A0ACC2XE29</accession>
<comment type="caution">
    <text evidence="1">The sequence shown here is derived from an EMBL/GenBank/DDBJ whole genome shotgun (WGS) entry which is preliminary data.</text>
</comment>
<keyword evidence="2" id="KW-1185">Reference proteome</keyword>
<dbReference type="Proteomes" id="UP001243375">
    <property type="component" value="Unassembled WGS sequence"/>
</dbReference>
<dbReference type="EMBL" id="JASBWU010000004">
    <property type="protein sequence ID" value="KAJ9122289.1"/>
    <property type="molecule type" value="Genomic_DNA"/>
</dbReference>
<name>A0ACC2XE29_9TREE</name>
<evidence type="ECO:0000313" key="1">
    <source>
        <dbReference type="EMBL" id="KAJ9122289.1"/>
    </source>
</evidence>
<organism evidence="1 2">
    <name type="scientific">Naganishia vaughanmartiniae</name>
    <dbReference type="NCBI Taxonomy" id="1424756"/>
    <lineage>
        <taxon>Eukaryota</taxon>
        <taxon>Fungi</taxon>
        <taxon>Dikarya</taxon>
        <taxon>Basidiomycota</taxon>
        <taxon>Agaricomycotina</taxon>
        <taxon>Tremellomycetes</taxon>
        <taxon>Filobasidiales</taxon>
        <taxon>Filobasidiaceae</taxon>
        <taxon>Naganishia</taxon>
    </lineage>
</organism>
<proteinExistence type="predicted"/>
<gene>
    <name evidence="1" type="ORF">QFC22_001710</name>
</gene>
<evidence type="ECO:0000313" key="2">
    <source>
        <dbReference type="Proteomes" id="UP001243375"/>
    </source>
</evidence>
<sequence>MPSTTSVAPPKNAQEWHNPSFRPEEINALILGVDRYNPSNVGFLEEYLQTQIENGQHDLFANLAILKLHQFNLNMTNQHVVIDILLLALTSAPTIDSQDFNLALALALDRPPASIIQANRDDDDDEEDEVALVVPYLKKCWSLLRECRFREFWQCWKQEEGEGADDFASADEAKAFVEGVNGWQVSGENVAIEGNGDNDVKSSVIKEHVELKQLSKIIGAAAV</sequence>